<accession>A0AAV6RN65</accession>
<name>A0AAV6RN65_SOLSE</name>
<evidence type="ECO:0000259" key="2">
    <source>
        <dbReference type="PROSITE" id="PS51448"/>
    </source>
</evidence>
<dbReference type="InterPro" id="IPR000519">
    <property type="entry name" value="P_trefoil_dom"/>
</dbReference>
<feature type="domain" description="P-type" evidence="2">
    <location>
        <begin position="1"/>
        <end position="43"/>
    </location>
</feature>
<evidence type="ECO:0000313" key="4">
    <source>
        <dbReference type="Proteomes" id="UP000693946"/>
    </source>
</evidence>
<organism evidence="3 4">
    <name type="scientific">Solea senegalensis</name>
    <name type="common">Senegalese sole</name>
    <dbReference type="NCBI Taxonomy" id="28829"/>
    <lineage>
        <taxon>Eukaryota</taxon>
        <taxon>Metazoa</taxon>
        <taxon>Chordata</taxon>
        <taxon>Craniata</taxon>
        <taxon>Vertebrata</taxon>
        <taxon>Euteleostomi</taxon>
        <taxon>Actinopterygii</taxon>
        <taxon>Neopterygii</taxon>
        <taxon>Teleostei</taxon>
        <taxon>Neoteleostei</taxon>
        <taxon>Acanthomorphata</taxon>
        <taxon>Carangaria</taxon>
        <taxon>Pleuronectiformes</taxon>
        <taxon>Pleuronectoidei</taxon>
        <taxon>Soleidae</taxon>
        <taxon>Solea</taxon>
    </lineage>
</organism>
<dbReference type="CDD" id="cd00111">
    <property type="entry name" value="Trefoil"/>
    <property type="match status" value="1"/>
</dbReference>
<evidence type="ECO:0000256" key="1">
    <source>
        <dbReference type="PROSITE-ProRule" id="PRU00779"/>
    </source>
</evidence>
<dbReference type="PROSITE" id="PS51448">
    <property type="entry name" value="P_TREFOIL_2"/>
    <property type="match status" value="1"/>
</dbReference>
<evidence type="ECO:0000313" key="3">
    <source>
        <dbReference type="EMBL" id="KAG7505291.1"/>
    </source>
</evidence>
<sequence>MAPQSRFDCARDRVLNKRQCEERGCCYAPLPNSVGPPWCFYPSLYPGYKLGPFTPSKRGLAATLTRAKPSYLPRDISTLRLEIIEETTGCLHLILKDPSSQRYEVKLAADDPKSRADNSDVLYTTEYQSDPFGFIVRRKSHDVIGCSKETKSIPVLRNQMGKVNTSHQVQKVLSPKTAQAYG</sequence>
<reference evidence="3 4" key="1">
    <citation type="journal article" date="2021" name="Sci. Rep.">
        <title>Chromosome anchoring in Senegalese sole (Solea senegalensis) reveals sex-associated markers and genome rearrangements in flatfish.</title>
        <authorList>
            <person name="Guerrero-Cozar I."/>
            <person name="Gomez-Garrido J."/>
            <person name="Berbel C."/>
            <person name="Martinez-Blanch J.F."/>
            <person name="Alioto T."/>
            <person name="Claros M.G."/>
            <person name="Gagnaire P.A."/>
            <person name="Manchado M."/>
        </authorList>
    </citation>
    <scope>NUCLEOTIDE SEQUENCE [LARGE SCALE GENOMIC DNA]</scope>
    <source>
        <strain evidence="3">Sse05_10M</strain>
    </source>
</reference>
<comment type="caution">
    <text evidence="1">Lacks conserved residue(s) required for the propagation of feature annotation.</text>
</comment>
<dbReference type="Pfam" id="PF00088">
    <property type="entry name" value="Trefoil"/>
    <property type="match status" value="1"/>
</dbReference>
<dbReference type="EMBL" id="JAGKHQ010000011">
    <property type="protein sequence ID" value="KAG7505291.1"/>
    <property type="molecule type" value="Genomic_DNA"/>
</dbReference>
<dbReference type="Proteomes" id="UP000693946">
    <property type="component" value="Linkage Group LG19"/>
</dbReference>
<gene>
    <name evidence="3" type="ORF">JOB18_028337</name>
</gene>
<proteinExistence type="predicted"/>
<keyword evidence="4" id="KW-1185">Reference proteome</keyword>
<protein>
    <submittedName>
        <fullName evidence="3">Lysosomal alpha-glucosidase</fullName>
    </submittedName>
</protein>
<dbReference type="AlphaFoldDB" id="A0AAV6RN65"/>
<comment type="caution">
    <text evidence="3">The sequence shown here is derived from an EMBL/GenBank/DDBJ whole genome shotgun (WGS) entry which is preliminary data.</text>
</comment>